<dbReference type="SUPFAM" id="SSF52058">
    <property type="entry name" value="L domain-like"/>
    <property type="match status" value="1"/>
</dbReference>
<comment type="caution">
    <text evidence="1">The sequence shown here is derived from an EMBL/GenBank/DDBJ whole genome shotgun (WGS) entry which is preliminary data.</text>
</comment>
<dbReference type="InterPro" id="IPR032675">
    <property type="entry name" value="LRR_dom_sf"/>
</dbReference>
<sequence length="536" mass="58468">MYKFYFYIICCVVVGTACSNETDPTVLPPTLTLHEATGITRNEACLSGKIVLNGEGTVRDCYFVYGSSPEEMIQVAATRTEEGAEVTLEGLKAGTEYGYYLEVSNGGSVVRTGMLRFRTSPNTEPVLGEMVLINKGPTTAVVQCVLVENGGEALSFLGFKYREETSAEELFVAAESGEKGVFRARLTDLNLSTSYVVRAYAANAVGEIYTSEVKFITDNAIYVSEPGTLSEVISERQKYQLTEISISGRLNGSDFRLLRDMLGRGVEGEVTPGVLSRLYLTDVQVVEGGKSYYSSRYTANDTLSYGMFMDCRNLREIALPNTIKVVEKDAFKGCTGLTVLTIPDEVRSFASSEGCSSLQEFRVSVMNSGFTAEDGILYDKGRKTLLLYPEGRVQAVFEIPDGVEKIAECAFQNALVDTLRMTHSVVGLGLQAFRGARLKKVVLSDGIATIPGAVFQGCTGLRSVTLGSGTMYISDYCFDGCVLEELRVLADIPPACASKAFEGGNFFDSCVLYVPAGCKNRYRYADPWGKFKRIVE</sequence>
<dbReference type="EMBL" id="QRZA01000002">
    <property type="protein sequence ID" value="RGV36343.1"/>
    <property type="molecule type" value="Genomic_DNA"/>
</dbReference>
<evidence type="ECO:0000313" key="1">
    <source>
        <dbReference type="EMBL" id="RGV36343.1"/>
    </source>
</evidence>
<dbReference type="PANTHER" id="PTHR45661:SF3">
    <property type="entry name" value="IG-LIKE DOMAIN-CONTAINING PROTEIN"/>
    <property type="match status" value="1"/>
</dbReference>
<dbReference type="InterPro" id="IPR026906">
    <property type="entry name" value="LRR_5"/>
</dbReference>
<dbReference type="RefSeq" id="WP_118258634.1">
    <property type="nucleotide sequence ID" value="NZ_CALBWO010000039.1"/>
</dbReference>
<dbReference type="InterPro" id="IPR053139">
    <property type="entry name" value="Surface_bspA-like"/>
</dbReference>
<dbReference type="PANTHER" id="PTHR45661">
    <property type="entry name" value="SURFACE ANTIGEN"/>
    <property type="match status" value="1"/>
</dbReference>
<dbReference type="Gene3D" id="3.80.10.10">
    <property type="entry name" value="Ribonuclease Inhibitor"/>
    <property type="match status" value="2"/>
</dbReference>
<gene>
    <name evidence="1" type="ORF">DWW18_02725</name>
</gene>
<protein>
    <submittedName>
        <fullName evidence="1">Leucine-rich repeat domain-containing protein</fullName>
    </submittedName>
</protein>
<name>A0A412X6J1_9BACT</name>
<dbReference type="Pfam" id="PF13306">
    <property type="entry name" value="LRR_5"/>
    <property type="match status" value="2"/>
</dbReference>
<accession>A0A412X6J1</accession>
<dbReference type="InterPro" id="IPR036116">
    <property type="entry name" value="FN3_sf"/>
</dbReference>
<reference evidence="1 2" key="1">
    <citation type="submission" date="2018-08" db="EMBL/GenBank/DDBJ databases">
        <title>A genome reference for cultivated species of the human gut microbiota.</title>
        <authorList>
            <person name="Zou Y."/>
            <person name="Xue W."/>
            <person name="Luo G."/>
        </authorList>
    </citation>
    <scope>NUCLEOTIDE SEQUENCE [LARGE SCALE GENOMIC DNA]</scope>
    <source>
        <strain evidence="1 2">AF14-49</strain>
    </source>
</reference>
<dbReference type="AlphaFoldDB" id="A0A412X6J1"/>
<proteinExistence type="predicted"/>
<dbReference type="SUPFAM" id="SSF49265">
    <property type="entry name" value="Fibronectin type III"/>
    <property type="match status" value="1"/>
</dbReference>
<dbReference type="PROSITE" id="PS51257">
    <property type="entry name" value="PROKAR_LIPOPROTEIN"/>
    <property type="match status" value="1"/>
</dbReference>
<dbReference type="Proteomes" id="UP000283589">
    <property type="component" value="Unassembled WGS sequence"/>
</dbReference>
<dbReference type="STRING" id="1121130.GCA_000519105_00140"/>
<organism evidence="1 2">
    <name type="scientific">Butyricimonas virosa</name>
    <dbReference type="NCBI Taxonomy" id="544645"/>
    <lineage>
        <taxon>Bacteria</taxon>
        <taxon>Pseudomonadati</taxon>
        <taxon>Bacteroidota</taxon>
        <taxon>Bacteroidia</taxon>
        <taxon>Bacteroidales</taxon>
        <taxon>Odoribacteraceae</taxon>
        <taxon>Butyricimonas</taxon>
    </lineage>
</organism>
<evidence type="ECO:0000313" key="2">
    <source>
        <dbReference type="Proteomes" id="UP000283589"/>
    </source>
</evidence>